<dbReference type="InterPro" id="IPR044814">
    <property type="entry name" value="Terpene_cyclase_plant_C1"/>
</dbReference>
<evidence type="ECO:0000313" key="8">
    <source>
        <dbReference type="Proteomes" id="UP000006591"/>
    </source>
</evidence>
<dbReference type="Pfam" id="PF01397">
    <property type="entry name" value="Terpene_synth"/>
    <property type="match status" value="1"/>
</dbReference>
<feature type="region of interest" description="Disordered" evidence="4">
    <location>
        <begin position="496"/>
        <end position="519"/>
    </location>
</feature>
<reference evidence="7" key="2">
    <citation type="submission" date="2018-04" db="EMBL/GenBank/DDBJ databases">
        <title>OnivRS2 (Oryza nivara Reference Sequence Version 2).</title>
        <authorList>
            <person name="Zhang J."/>
            <person name="Kudrna D."/>
            <person name="Lee S."/>
            <person name="Talag J."/>
            <person name="Rajasekar S."/>
            <person name="Welchert J."/>
            <person name="Hsing Y.-I."/>
            <person name="Wing R.A."/>
        </authorList>
    </citation>
    <scope>NUCLEOTIDE SEQUENCE [LARGE SCALE GENOMIC DNA]</scope>
    <source>
        <strain evidence="7">SL10</strain>
    </source>
</reference>
<dbReference type="Gene3D" id="1.50.10.130">
    <property type="entry name" value="Terpene synthase, N-terminal domain"/>
    <property type="match status" value="1"/>
</dbReference>
<sequence length="607" mass="70272">MVGRRPVLQPVQRCNPTGAQARGFFRQQSASGVLLHAYTHKKSGDAAPSMEASSFQPSVWGDFFINYEPKQLQRSKEWMMNKADKLKQAVRTLFRTCNDMVDKMHLVDAIQRLGIDHLFQEEISSTLSDINGSQFASNSLHEVALRFRLLRENGFWVSPDVFKIFKGEDVRFTDAISNEPRGLLSLYNGAHLLVHDETELVEAISFARDHLQSICDSSELKPPLADQVKRALDLPLPRAYKRMEALHYMFEYGQEEGHIVVLLDLAKLEFNLLQHVHLKELKSFSQWWKDLYGNMGLSYIRDRAVESYVWSNMVFYEEDLAVTRMVFAKLFVLAVIMDDIYDCHANIEECRKLHEAIQRWDESAISFLPDYMKTLYNEIMNNFKEFEDQVGVKGRYRVAQTKKEFQKLSTYYLQESEWSHQNHKPSFKEQMELSTMTAGGPLLCVCTTVGRDDTLTKEAFEWAASDTGAIRAYAKILRFMNDVAAFKAMPLYNQQKTVHHHPQEKSGKKSRRKNKGDMSSTVECYMNEHNVTSEVAIAKINSLIEDEWKTINQARFERRELLPAVHRVVNLCVCVMFFYDDKKKDAYTFSSNLRETIESLFVNPIPM</sequence>
<dbReference type="PANTHER" id="PTHR31225">
    <property type="entry name" value="OS04G0344100 PROTEIN-RELATED"/>
    <property type="match status" value="1"/>
</dbReference>
<dbReference type="STRING" id="4536.A0A0E0HCB2"/>
<dbReference type="GO" id="GO:0010333">
    <property type="term" value="F:terpene synthase activity"/>
    <property type="evidence" value="ECO:0007669"/>
    <property type="project" value="InterPro"/>
</dbReference>
<dbReference type="SUPFAM" id="SSF48576">
    <property type="entry name" value="Terpenoid synthases"/>
    <property type="match status" value="1"/>
</dbReference>
<dbReference type="InterPro" id="IPR036965">
    <property type="entry name" value="Terpene_synth_N_sf"/>
</dbReference>
<evidence type="ECO:0000256" key="2">
    <source>
        <dbReference type="ARBA" id="ARBA00001946"/>
    </source>
</evidence>
<dbReference type="InterPro" id="IPR008930">
    <property type="entry name" value="Terpenoid_cyclase/PrenylTrfase"/>
</dbReference>
<evidence type="ECO:0000256" key="3">
    <source>
        <dbReference type="ARBA" id="ARBA00022723"/>
    </source>
</evidence>
<evidence type="ECO:0000313" key="7">
    <source>
        <dbReference type="EnsemblPlants" id="ONIVA05G11340.1"/>
    </source>
</evidence>
<accession>A0A0E0HCB2</accession>
<reference evidence="7" key="1">
    <citation type="submission" date="2015-04" db="UniProtKB">
        <authorList>
            <consortium name="EnsemblPlants"/>
        </authorList>
    </citation>
    <scope>IDENTIFICATION</scope>
    <source>
        <strain evidence="7">SL10</strain>
    </source>
</reference>
<feature type="domain" description="Terpene synthase metal-binding" evidence="6">
    <location>
        <begin position="511"/>
        <end position="550"/>
    </location>
</feature>
<evidence type="ECO:0008006" key="9">
    <source>
        <dbReference type="Google" id="ProtNLM"/>
    </source>
</evidence>
<dbReference type="PANTHER" id="PTHR31225:SF92">
    <property type="entry name" value="OS04G0345400 PROTEIN"/>
    <property type="match status" value="1"/>
</dbReference>
<dbReference type="eggNOG" id="ENOG502QUCN">
    <property type="taxonomic scope" value="Eukaryota"/>
</dbReference>
<keyword evidence="8" id="KW-1185">Reference proteome</keyword>
<dbReference type="SUPFAM" id="SSF48239">
    <property type="entry name" value="Terpenoid cyclases/Protein prenyltransferases"/>
    <property type="match status" value="1"/>
</dbReference>
<name>A0A0E0HCB2_ORYNI</name>
<feature type="domain" description="Terpene synthase metal-binding" evidence="6">
    <location>
        <begin position="289"/>
        <end position="488"/>
    </location>
</feature>
<dbReference type="AlphaFoldDB" id="A0A0E0HCB2"/>
<feature type="domain" description="Terpene synthase N-terminal" evidence="5">
    <location>
        <begin position="59"/>
        <end position="232"/>
    </location>
</feature>
<evidence type="ECO:0000256" key="4">
    <source>
        <dbReference type="SAM" id="MobiDB-lite"/>
    </source>
</evidence>
<dbReference type="Pfam" id="PF03936">
    <property type="entry name" value="Terpene_synth_C"/>
    <property type="match status" value="2"/>
</dbReference>
<dbReference type="Gene3D" id="1.10.600.10">
    <property type="entry name" value="Farnesyl Diphosphate Synthase"/>
    <property type="match status" value="1"/>
</dbReference>
<evidence type="ECO:0000259" key="6">
    <source>
        <dbReference type="Pfam" id="PF03936"/>
    </source>
</evidence>
<dbReference type="SFLD" id="SFLDS00005">
    <property type="entry name" value="Isoprenoid_Synthase_Type_I"/>
    <property type="match status" value="1"/>
</dbReference>
<dbReference type="GO" id="GO:0016102">
    <property type="term" value="P:diterpenoid biosynthetic process"/>
    <property type="evidence" value="ECO:0007669"/>
    <property type="project" value="InterPro"/>
</dbReference>
<comment type="cofactor">
    <cofactor evidence="2">
        <name>Mg(2+)</name>
        <dbReference type="ChEBI" id="CHEBI:18420"/>
    </cofactor>
</comment>
<proteinExistence type="predicted"/>
<dbReference type="InterPro" id="IPR050148">
    <property type="entry name" value="Terpene_synthase-like"/>
</dbReference>
<organism evidence="7">
    <name type="scientific">Oryza nivara</name>
    <name type="common">Indian wild rice</name>
    <name type="synonym">Oryza sativa f. spontanea</name>
    <dbReference type="NCBI Taxonomy" id="4536"/>
    <lineage>
        <taxon>Eukaryota</taxon>
        <taxon>Viridiplantae</taxon>
        <taxon>Streptophyta</taxon>
        <taxon>Embryophyta</taxon>
        <taxon>Tracheophyta</taxon>
        <taxon>Spermatophyta</taxon>
        <taxon>Magnoliopsida</taxon>
        <taxon>Liliopsida</taxon>
        <taxon>Poales</taxon>
        <taxon>Poaceae</taxon>
        <taxon>BOP clade</taxon>
        <taxon>Oryzoideae</taxon>
        <taxon>Oryzeae</taxon>
        <taxon>Oryzinae</taxon>
        <taxon>Oryza</taxon>
    </lineage>
</organism>
<dbReference type="OMA" id="FRTCNDM"/>
<dbReference type="InterPro" id="IPR005630">
    <property type="entry name" value="Terpene_synthase_metal-bd"/>
</dbReference>
<dbReference type="Gramene" id="ONIVA05G11340.1">
    <property type="protein sequence ID" value="ONIVA05G11340.1"/>
    <property type="gene ID" value="ONIVA05G11340"/>
</dbReference>
<dbReference type="SFLD" id="SFLDG01019">
    <property type="entry name" value="Terpene_Cyclase_Like_1_C_Termi"/>
    <property type="match status" value="1"/>
</dbReference>
<evidence type="ECO:0000259" key="5">
    <source>
        <dbReference type="Pfam" id="PF01397"/>
    </source>
</evidence>
<dbReference type="InterPro" id="IPR034741">
    <property type="entry name" value="Terpene_cyclase-like_1_C"/>
</dbReference>
<dbReference type="EnsemblPlants" id="ONIVA05G11340.1">
    <property type="protein sequence ID" value="ONIVA05G11340.1"/>
    <property type="gene ID" value="ONIVA05G11340"/>
</dbReference>
<dbReference type="Proteomes" id="UP000006591">
    <property type="component" value="Chromosome 5"/>
</dbReference>
<protein>
    <recommendedName>
        <fullName evidence="9">Terpene synthase</fullName>
    </recommendedName>
</protein>
<dbReference type="CDD" id="cd00684">
    <property type="entry name" value="Terpene_cyclase_plant_C1"/>
    <property type="match status" value="1"/>
</dbReference>
<keyword evidence="3" id="KW-0479">Metal-binding</keyword>
<dbReference type="GO" id="GO:0000287">
    <property type="term" value="F:magnesium ion binding"/>
    <property type="evidence" value="ECO:0007669"/>
    <property type="project" value="InterPro"/>
</dbReference>
<dbReference type="InterPro" id="IPR001906">
    <property type="entry name" value="Terpene_synth_N"/>
</dbReference>
<comment type="cofactor">
    <cofactor evidence="1">
        <name>Mn(2+)</name>
        <dbReference type="ChEBI" id="CHEBI:29035"/>
    </cofactor>
</comment>
<evidence type="ECO:0000256" key="1">
    <source>
        <dbReference type="ARBA" id="ARBA00001936"/>
    </source>
</evidence>
<dbReference type="InterPro" id="IPR008949">
    <property type="entry name" value="Isoprenoid_synthase_dom_sf"/>
</dbReference>